<evidence type="ECO:0000256" key="1">
    <source>
        <dbReference type="ARBA" id="ARBA00010148"/>
    </source>
</evidence>
<proteinExistence type="inferred from homology"/>
<dbReference type="InterPro" id="IPR022944">
    <property type="entry name" value="ATPase_V1-cplx_fsu_bac/arc"/>
</dbReference>
<dbReference type="Pfam" id="PF01990">
    <property type="entry name" value="ATP-synt_F"/>
    <property type="match status" value="1"/>
</dbReference>
<dbReference type="HOGENOM" id="CLU_135754_1_0_9"/>
<dbReference type="Gene3D" id="3.40.50.10580">
    <property type="entry name" value="ATPase, V1 complex, subunit F"/>
    <property type="match status" value="1"/>
</dbReference>
<evidence type="ECO:0000256" key="2">
    <source>
        <dbReference type="ARBA" id="ARBA00022448"/>
    </source>
</evidence>
<comment type="similarity">
    <text evidence="1 4">Belongs to the V-ATPase F subunit family.</text>
</comment>
<comment type="function">
    <text evidence="4">Produces ATP from ADP in the presence of a proton gradient across the membrane.</text>
</comment>
<dbReference type="PATRIC" id="fig|742738.3.peg.3416"/>
<dbReference type="SUPFAM" id="SSF159468">
    <property type="entry name" value="AtpF-like"/>
    <property type="match status" value="1"/>
</dbReference>
<evidence type="ECO:0000313" key="5">
    <source>
        <dbReference type="EMBL" id="KGF53923.1"/>
    </source>
</evidence>
<protein>
    <recommendedName>
        <fullName evidence="4">V-type ATP synthase subunit F</fullName>
    </recommendedName>
    <alternativeName>
        <fullName evidence="4">V-ATPase subunit F</fullName>
    </alternativeName>
</protein>
<dbReference type="GO" id="GO:0042777">
    <property type="term" value="P:proton motive force-driven plasma membrane ATP synthesis"/>
    <property type="evidence" value="ECO:0007669"/>
    <property type="project" value="UniProtKB-UniRule"/>
</dbReference>
<keyword evidence="4" id="KW-0066">ATP synthesis</keyword>
<keyword evidence="6" id="KW-1185">Reference proteome</keyword>
<dbReference type="NCBIfam" id="NF002384">
    <property type="entry name" value="PRK01395.1"/>
    <property type="match status" value="1"/>
</dbReference>
<dbReference type="eggNOG" id="COG1436">
    <property type="taxonomic scope" value="Bacteria"/>
</dbReference>
<evidence type="ECO:0000313" key="6">
    <source>
        <dbReference type="Proteomes" id="UP000029585"/>
    </source>
</evidence>
<keyword evidence="4" id="KW-0375">Hydrogen ion transport</keyword>
<dbReference type="AlphaFoldDB" id="A0A096B3I1"/>
<accession>A0A096B3I1</accession>
<reference evidence="5 6" key="1">
    <citation type="submission" date="2011-08" db="EMBL/GenBank/DDBJ databases">
        <title>The Genome Sequence of Clostridium orbiscindens 1_3_50AFAA.</title>
        <authorList>
            <consortium name="The Broad Institute Genome Sequencing Platform"/>
            <person name="Earl A."/>
            <person name="Ward D."/>
            <person name="Feldgarden M."/>
            <person name="Gevers D."/>
            <person name="Daigneault M."/>
            <person name="Strauss J."/>
            <person name="Allen-Vercoe E."/>
            <person name="Young S.K."/>
            <person name="Zeng Q."/>
            <person name="Gargeya S."/>
            <person name="Fitzgerald M."/>
            <person name="Haas B."/>
            <person name="Abouelleil A."/>
            <person name="Alvarado L."/>
            <person name="Arachchi H.M."/>
            <person name="Berlin A."/>
            <person name="Brown A."/>
            <person name="Chapman S.B."/>
            <person name="Chen Z."/>
            <person name="Dunbar C."/>
            <person name="Freedman E."/>
            <person name="Gearin G."/>
            <person name="Gellesch M."/>
            <person name="Goldberg J."/>
            <person name="Griggs A."/>
            <person name="Gujja S."/>
            <person name="Heiman D."/>
            <person name="Howarth C."/>
            <person name="Larson L."/>
            <person name="Lui A."/>
            <person name="MacDonald P.J.P."/>
            <person name="Montmayeur A."/>
            <person name="Murphy C."/>
            <person name="Neiman D."/>
            <person name="Pearson M."/>
            <person name="Priest M."/>
            <person name="Roberts A."/>
            <person name="Saif S."/>
            <person name="Shea T."/>
            <person name="Shenoy N."/>
            <person name="Sisk P."/>
            <person name="Stolte C."/>
            <person name="Sykes S."/>
            <person name="Wortman J."/>
            <person name="Nusbaum C."/>
            <person name="Birren B."/>
        </authorList>
    </citation>
    <scope>NUCLEOTIDE SEQUENCE [LARGE SCALE GENOMIC DNA]</scope>
    <source>
        <strain evidence="5 6">1_3_50AFAA</strain>
    </source>
</reference>
<dbReference type="HAMAP" id="MF_00312">
    <property type="entry name" value="ATP_synth_F_arch"/>
    <property type="match status" value="1"/>
</dbReference>
<dbReference type="GeneID" id="63973933"/>
<sequence length="104" mass="11136">MSNYKIAVLGDKDSVLGFKALGLDVFPAESAEEAKRTLHALAKENYAVVYLTEGYAAHMEAELERYKDALTPAIILIPGKDGSLGIGMANVKRAVERAVGADIL</sequence>
<comment type="caution">
    <text evidence="5">The sequence shown here is derived from an EMBL/GenBank/DDBJ whole genome shotgun (WGS) entry which is preliminary data.</text>
</comment>
<keyword evidence="3 4" id="KW-0406">Ion transport</keyword>
<dbReference type="GO" id="GO:0046933">
    <property type="term" value="F:proton-transporting ATP synthase activity, rotational mechanism"/>
    <property type="evidence" value="ECO:0007669"/>
    <property type="project" value="UniProtKB-UniRule"/>
</dbReference>
<dbReference type="InterPro" id="IPR008218">
    <property type="entry name" value="ATPase_V1-cplx_f_g_su"/>
</dbReference>
<name>A0A096B3I1_FLAPL</name>
<evidence type="ECO:0000256" key="3">
    <source>
        <dbReference type="ARBA" id="ARBA00023065"/>
    </source>
</evidence>
<gene>
    <name evidence="4" type="primary">atpF</name>
    <name evidence="5" type="ORF">HMPREF9460_03319</name>
</gene>
<dbReference type="GO" id="GO:0046961">
    <property type="term" value="F:proton-transporting ATPase activity, rotational mechanism"/>
    <property type="evidence" value="ECO:0007669"/>
    <property type="project" value="InterPro"/>
</dbReference>
<dbReference type="GO" id="GO:0005524">
    <property type="term" value="F:ATP binding"/>
    <property type="evidence" value="ECO:0007669"/>
    <property type="project" value="UniProtKB-UniRule"/>
</dbReference>
<dbReference type="EMBL" id="ADLO01000101">
    <property type="protein sequence ID" value="KGF53923.1"/>
    <property type="molecule type" value="Genomic_DNA"/>
</dbReference>
<dbReference type="InterPro" id="IPR036906">
    <property type="entry name" value="ATPase_V1_fsu_sf"/>
</dbReference>
<dbReference type="Proteomes" id="UP000029585">
    <property type="component" value="Unassembled WGS sequence"/>
</dbReference>
<organism evidence="5 6">
    <name type="scientific">Flavonifractor plautii 1_3_50AFAA</name>
    <dbReference type="NCBI Taxonomy" id="742738"/>
    <lineage>
        <taxon>Bacteria</taxon>
        <taxon>Bacillati</taxon>
        <taxon>Bacillota</taxon>
        <taxon>Clostridia</taxon>
        <taxon>Eubacteriales</taxon>
        <taxon>Oscillospiraceae</taxon>
        <taxon>Flavonifractor</taxon>
    </lineage>
</organism>
<evidence type="ECO:0000256" key="4">
    <source>
        <dbReference type="HAMAP-Rule" id="MF_00312"/>
    </source>
</evidence>
<keyword evidence="2 4" id="KW-0813">Transport</keyword>
<dbReference type="RefSeq" id="WP_007488053.1">
    <property type="nucleotide sequence ID" value="NZ_KN174165.1"/>
</dbReference>